<dbReference type="InterPro" id="IPR023213">
    <property type="entry name" value="CAT-like_dom_sf"/>
</dbReference>
<dbReference type="PROSITE" id="PS00440">
    <property type="entry name" value="ACYLTRANSF_C_2"/>
    <property type="match status" value="1"/>
</dbReference>
<dbReference type="GO" id="GO:0004095">
    <property type="term" value="F:carnitine O-palmitoyltransferase activity"/>
    <property type="evidence" value="ECO:0007669"/>
    <property type="project" value="TreeGrafter"/>
</dbReference>
<reference evidence="9" key="1">
    <citation type="submission" date="2022-11" db="UniProtKB">
        <authorList>
            <consortium name="WormBaseParasite"/>
        </authorList>
    </citation>
    <scope>IDENTIFICATION</scope>
</reference>
<sequence length="542" mass="62620">MSSSKSKIVSPIPLDVEYYPNWFTQLRWDLSNSLFNWFYPVKPWIFGATLAGSFACYNHASISSFPLKYVFNQDVPEKEIIRLLKVSGLSLLTAYLPIFLIRNLVLKLFIFRYKGFLREDAKNPSFITKVWAAYTIDRYLESIECILSEEEYLELLCKVYSTFTDNYVTGFWEKYAYLYGRKPLLVNSSVAHVDLFKDVPANQAVRAAHIVYLEALHMLGIVRQRIKPLGDGLVYSGHYKRLKMYSTCRIPGEKVDHLKVYKTSKHVAVYLRGHIYTVDAFDEHNKLYSKDPSQLDTFMRNMLAGDIRWADKSLNYILSKNGRAGGTTEHSIGDGAEFDHVMENFVATDLNFMTYPEKVEDIDQCLDYQEMEHEIEASREVLADAFVQMAIQLANYKQQGKFVLTYESASARFFANSRTETLRTVSKQSCAFVKSMLNEECSKAERLELLQEACKSHHLRKQRTPNVTNRTDEDKYPERTWLGASFGPVCAQGLWRVLQIWWQSLNCIYISSLKSATTTDADDFRILLSESLDEMADLLKKY</sequence>
<evidence type="ECO:0000313" key="9">
    <source>
        <dbReference type="WBParaSite" id="jg8970"/>
    </source>
</evidence>
<feature type="active site" description="Proton acceptor" evidence="4">
    <location>
        <position position="330"/>
    </location>
</feature>
<accession>A0A915ERC3</accession>
<proteinExistence type="inferred from homology"/>
<evidence type="ECO:0000256" key="2">
    <source>
        <dbReference type="ARBA" id="ARBA00022679"/>
    </source>
</evidence>
<evidence type="ECO:0000313" key="8">
    <source>
        <dbReference type="Proteomes" id="UP000887574"/>
    </source>
</evidence>
<feature type="domain" description="Choline/carnitine acyltransferase" evidence="7">
    <location>
        <begin position="305"/>
        <end position="351"/>
    </location>
</feature>
<dbReference type="GO" id="GO:0006631">
    <property type="term" value="P:fatty acid metabolic process"/>
    <property type="evidence" value="ECO:0007669"/>
    <property type="project" value="TreeGrafter"/>
</dbReference>
<feature type="domain" description="Choline/carnitine acyltransferase" evidence="7">
    <location>
        <begin position="164"/>
        <end position="291"/>
    </location>
</feature>
<dbReference type="GO" id="GO:0009437">
    <property type="term" value="P:carnitine metabolic process"/>
    <property type="evidence" value="ECO:0007669"/>
    <property type="project" value="TreeGrafter"/>
</dbReference>
<dbReference type="Gene3D" id="3.30.559.70">
    <property type="entry name" value="Choline/Carnitine o-acyltransferase, domain 2"/>
    <property type="match status" value="1"/>
</dbReference>
<comment type="similarity">
    <text evidence="1 5">Belongs to the carnitine/choline acetyltransferase family.</text>
</comment>
<dbReference type="WBParaSite" id="jg8970">
    <property type="protein sequence ID" value="jg8970"/>
    <property type="gene ID" value="jg8970"/>
</dbReference>
<keyword evidence="2 5" id="KW-0808">Transferase</keyword>
<keyword evidence="3 5" id="KW-0012">Acyltransferase</keyword>
<evidence type="ECO:0000256" key="6">
    <source>
        <dbReference type="SAM" id="Phobius"/>
    </source>
</evidence>
<dbReference type="Gene3D" id="3.30.559.10">
    <property type="entry name" value="Chloramphenicol acetyltransferase-like domain"/>
    <property type="match status" value="1"/>
</dbReference>
<evidence type="ECO:0000256" key="5">
    <source>
        <dbReference type="RuleBase" id="RU003801"/>
    </source>
</evidence>
<dbReference type="GO" id="GO:0005739">
    <property type="term" value="C:mitochondrion"/>
    <property type="evidence" value="ECO:0007669"/>
    <property type="project" value="TreeGrafter"/>
</dbReference>
<dbReference type="PANTHER" id="PTHR22589">
    <property type="entry name" value="CARNITINE O-ACYLTRANSFERASE"/>
    <property type="match status" value="1"/>
</dbReference>
<organism evidence="8 9">
    <name type="scientific">Ditylenchus dipsaci</name>
    <dbReference type="NCBI Taxonomy" id="166011"/>
    <lineage>
        <taxon>Eukaryota</taxon>
        <taxon>Metazoa</taxon>
        <taxon>Ecdysozoa</taxon>
        <taxon>Nematoda</taxon>
        <taxon>Chromadorea</taxon>
        <taxon>Rhabditida</taxon>
        <taxon>Tylenchina</taxon>
        <taxon>Tylenchomorpha</taxon>
        <taxon>Sphaerularioidea</taxon>
        <taxon>Anguinidae</taxon>
        <taxon>Anguininae</taxon>
        <taxon>Ditylenchus</taxon>
    </lineage>
</organism>
<feature type="domain" description="Choline/carnitine acyltransferase" evidence="7">
    <location>
        <begin position="365"/>
        <end position="458"/>
    </location>
</feature>
<dbReference type="InterPro" id="IPR000542">
    <property type="entry name" value="Carn_acyl_trans"/>
</dbReference>
<dbReference type="Pfam" id="PF00755">
    <property type="entry name" value="Carn_acyltransf"/>
    <property type="match status" value="3"/>
</dbReference>
<evidence type="ECO:0000259" key="7">
    <source>
        <dbReference type="Pfam" id="PF00755"/>
    </source>
</evidence>
<feature type="transmembrane region" description="Helical" evidence="6">
    <location>
        <begin position="44"/>
        <end position="71"/>
    </location>
</feature>
<evidence type="ECO:0000256" key="4">
    <source>
        <dbReference type="PIRSR" id="PIRSR600542-1"/>
    </source>
</evidence>
<dbReference type="Proteomes" id="UP000887574">
    <property type="component" value="Unplaced"/>
</dbReference>
<keyword evidence="6" id="KW-0472">Membrane</keyword>
<protein>
    <submittedName>
        <fullName evidence="9">Choline/carnitine acyltransferase domain-containing protein</fullName>
    </submittedName>
</protein>
<name>A0A915ERC3_9BILA</name>
<evidence type="ECO:0000256" key="3">
    <source>
        <dbReference type="ARBA" id="ARBA00023315"/>
    </source>
</evidence>
<keyword evidence="8" id="KW-1185">Reference proteome</keyword>
<keyword evidence="6" id="KW-0812">Transmembrane</keyword>
<feature type="transmembrane region" description="Helical" evidence="6">
    <location>
        <begin position="83"/>
        <end position="101"/>
    </location>
</feature>
<dbReference type="InterPro" id="IPR042231">
    <property type="entry name" value="Cho/carn_acyl_trans_2"/>
</dbReference>
<evidence type="ECO:0000256" key="1">
    <source>
        <dbReference type="ARBA" id="ARBA00005232"/>
    </source>
</evidence>
<dbReference type="SUPFAM" id="SSF52777">
    <property type="entry name" value="CoA-dependent acyltransferases"/>
    <property type="match status" value="2"/>
</dbReference>
<dbReference type="PANTHER" id="PTHR22589:SF99">
    <property type="entry name" value="CHOLINE_CARNITINE ACYLTRANSFERASE DOMAIN-CONTAINING PROTEIN"/>
    <property type="match status" value="1"/>
</dbReference>
<keyword evidence="6" id="KW-1133">Transmembrane helix</keyword>
<dbReference type="InterPro" id="IPR039551">
    <property type="entry name" value="Cho/carn_acyl_trans"/>
</dbReference>
<dbReference type="AlphaFoldDB" id="A0A915ERC3"/>